<dbReference type="GO" id="GO:0016712">
    <property type="term" value="F:oxidoreductase activity, acting on paired donors, with incorporation or reduction of molecular oxygen, reduced flavin or flavoprotein as one donor, and incorporation of one atom of oxygen"/>
    <property type="evidence" value="ECO:0007669"/>
    <property type="project" value="TreeGrafter"/>
</dbReference>
<feature type="compositionally biased region" description="Basic and acidic residues" evidence="4">
    <location>
        <begin position="442"/>
        <end position="453"/>
    </location>
</feature>
<dbReference type="GO" id="GO:0005737">
    <property type="term" value="C:cytoplasm"/>
    <property type="evidence" value="ECO:0007669"/>
    <property type="project" value="TreeGrafter"/>
</dbReference>
<dbReference type="Pfam" id="PF02770">
    <property type="entry name" value="Acyl-CoA_dh_M"/>
    <property type="match status" value="1"/>
</dbReference>
<name>A0A2P2C584_9ZZZZ</name>
<dbReference type="InterPro" id="IPR006091">
    <property type="entry name" value="Acyl-CoA_Oxase/DH_mid-dom"/>
</dbReference>
<feature type="domain" description="Acyl-CoA oxidase/dehydrogenase middle" evidence="5">
    <location>
        <begin position="158"/>
        <end position="250"/>
    </location>
</feature>
<dbReference type="Pfam" id="PF02771">
    <property type="entry name" value="Acyl-CoA_dh_N"/>
    <property type="match status" value="1"/>
</dbReference>
<proteinExistence type="inferred from homology"/>
<protein>
    <submittedName>
        <fullName evidence="8">Putative acyl-CoA dehydrogenase</fullName>
        <ecNumber evidence="8">1.3.8.-</ecNumber>
    </submittedName>
</protein>
<dbReference type="SUPFAM" id="SSF56645">
    <property type="entry name" value="Acyl-CoA dehydrogenase NM domain-like"/>
    <property type="match status" value="1"/>
</dbReference>
<organism evidence="8">
    <name type="scientific">metagenome</name>
    <dbReference type="NCBI Taxonomy" id="256318"/>
    <lineage>
        <taxon>unclassified sequences</taxon>
        <taxon>metagenomes</taxon>
    </lineage>
</organism>
<feature type="domain" description="Acyl-CoA dehydrogenase C-terminal" evidence="7">
    <location>
        <begin position="278"/>
        <end position="411"/>
    </location>
</feature>
<dbReference type="GO" id="GO:0003995">
    <property type="term" value="F:acyl-CoA dehydrogenase activity"/>
    <property type="evidence" value="ECO:0007669"/>
    <property type="project" value="TreeGrafter"/>
</dbReference>
<dbReference type="GO" id="GO:0033539">
    <property type="term" value="P:fatty acid beta-oxidation using acyl-CoA dehydrogenase"/>
    <property type="evidence" value="ECO:0007669"/>
    <property type="project" value="TreeGrafter"/>
</dbReference>
<feature type="compositionally biased region" description="Basic and acidic residues" evidence="4">
    <location>
        <begin position="10"/>
        <end position="26"/>
    </location>
</feature>
<dbReference type="InterPro" id="IPR046373">
    <property type="entry name" value="Acyl-CoA_Oxase/DH_mid-dom_sf"/>
</dbReference>
<dbReference type="Pfam" id="PF08028">
    <property type="entry name" value="Acyl-CoA_dh_2"/>
    <property type="match status" value="1"/>
</dbReference>
<dbReference type="PANTHER" id="PTHR48083">
    <property type="entry name" value="MEDIUM-CHAIN SPECIFIC ACYL-COA DEHYDROGENASE, MITOCHONDRIAL-RELATED"/>
    <property type="match status" value="1"/>
</dbReference>
<evidence type="ECO:0000256" key="2">
    <source>
        <dbReference type="ARBA" id="ARBA00023002"/>
    </source>
</evidence>
<dbReference type="AlphaFoldDB" id="A0A2P2C584"/>
<dbReference type="PANTHER" id="PTHR48083:SF19">
    <property type="entry name" value="FLAVIN-DEPENDENT MONOOXYGENASE, OXYGENASE SUBUNIT HSAA"/>
    <property type="match status" value="1"/>
</dbReference>
<dbReference type="EMBL" id="CZKB01000004">
    <property type="protein sequence ID" value="CUR57150.1"/>
    <property type="molecule type" value="Genomic_DNA"/>
</dbReference>
<dbReference type="Gene3D" id="2.40.110.10">
    <property type="entry name" value="Butyryl-CoA Dehydrogenase, subunit A, domain 2"/>
    <property type="match status" value="1"/>
</dbReference>
<dbReference type="InterPro" id="IPR037069">
    <property type="entry name" value="AcylCoA_DH/ox_N_sf"/>
</dbReference>
<sequence length="466" mass="49756">MTTLRVRPIHSRDDRAAGSVDTHDGSPRAAGSLHAASRRALDDLLGQWRPVLDAVGEGALQRELDGTLPTEAVARLKAEGFGALRVPTAFGGGGLDLVELAHLWIELAAVDANLPQAFRGHFALVEDRLWHHARTSDQRVWFDRFVAGEMVGNAWSEVGSSIDLPRTVLRPRADGSYRLDGTKYYTTGSIFAEWADVHARVATPGHPDEVEEATAIAIVDLRDPGVVVTDDWNGFGQKGTGSGTSTFDNVGVPADHVLPFQERFPFQTAFYQLNLLATLTGIGRSALADVVEAVRNRTRNFSHANAPRVRDDAQVLARVGEIAAAVYAAEAATLRVAASVQAVADAALGTPEEIAALVEAGEIESSTAQVVVSELVLRATSDIFDALGASATARPSALDRHWRNARTVASHNPRILKARVVGAHAVNGTPPPYAWSIGGTRRRQDWVDSRPGPRDLGAAAPADATS</sequence>
<comment type="similarity">
    <text evidence="3">Belongs to the HpaH/HsaA monooxygenase family.</text>
</comment>
<dbReference type="GO" id="GO:0050660">
    <property type="term" value="F:flavin adenine dinucleotide binding"/>
    <property type="evidence" value="ECO:0007669"/>
    <property type="project" value="InterPro"/>
</dbReference>
<dbReference type="InterPro" id="IPR036250">
    <property type="entry name" value="AcylCo_DH-like_C"/>
</dbReference>
<feature type="region of interest" description="Disordered" evidence="4">
    <location>
        <begin position="1"/>
        <end position="30"/>
    </location>
</feature>
<dbReference type="InterPro" id="IPR050741">
    <property type="entry name" value="Acyl-CoA_dehydrogenase"/>
</dbReference>
<evidence type="ECO:0000256" key="3">
    <source>
        <dbReference type="ARBA" id="ARBA00049661"/>
    </source>
</evidence>
<evidence type="ECO:0000259" key="7">
    <source>
        <dbReference type="Pfam" id="PF08028"/>
    </source>
</evidence>
<feature type="domain" description="Acyl-CoA dehydrogenase/oxidase N-terminal" evidence="6">
    <location>
        <begin position="60"/>
        <end position="149"/>
    </location>
</feature>
<dbReference type="InterPro" id="IPR009100">
    <property type="entry name" value="AcylCoA_DH/oxidase_NM_dom_sf"/>
</dbReference>
<keyword evidence="2 8" id="KW-0560">Oxidoreductase</keyword>
<evidence type="ECO:0000259" key="6">
    <source>
        <dbReference type="Pfam" id="PF02771"/>
    </source>
</evidence>
<keyword evidence="1" id="KW-0285">Flavoprotein</keyword>
<dbReference type="Gene3D" id="1.20.140.10">
    <property type="entry name" value="Butyryl-CoA Dehydrogenase, subunit A, domain 3"/>
    <property type="match status" value="1"/>
</dbReference>
<evidence type="ECO:0000313" key="8">
    <source>
        <dbReference type="EMBL" id="CUR57150.1"/>
    </source>
</evidence>
<evidence type="ECO:0000259" key="5">
    <source>
        <dbReference type="Pfam" id="PF02770"/>
    </source>
</evidence>
<dbReference type="Gene3D" id="1.10.540.10">
    <property type="entry name" value="Acyl-CoA dehydrogenase/oxidase, N-terminal domain"/>
    <property type="match status" value="1"/>
</dbReference>
<feature type="region of interest" description="Disordered" evidence="4">
    <location>
        <begin position="437"/>
        <end position="466"/>
    </location>
</feature>
<dbReference type="InterPro" id="IPR013107">
    <property type="entry name" value="Acyl-CoA_DH_C"/>
</dbReference>
<evidence type="ECO:0000256" key="4">
    <source>
        <dbReference type="SAM" id="MobiDB-lite"/>
    </source>
</evidence>
<dbReference type="InterPro" id="IPR013786">
    <property type="entry name" value="AcylCoA_DH/ox_N"/>
</dbReference>
<reference evidence="8" key="1">
    <citation type="submission" date="2015-08" db="EMBL/GenBank/DDBJ databases">
        <authorList>
            <person name="Babu N.S."/>
            <person name="Beckwith C.J."/>
            <person name="Beseler K.G."/>
            <person name="Brison A."/>
            <person name="Carone J.V."/>
            <person name="Caskin T.P."/>
            <person name="Diamond M."/>
            <person name="Durham M.E."/>
            <person name="Foxe J.M."/>
            <person name="Go M."/>
            <person name="Henderson B.A."/>
            <person name="Jones I.B."/>
            <person name="McGettigan J.A."/>
            <person name="Micheletti S.J."/>
            <person name="Nasrallah M.E."/>
            <person name="Ortiz D."/>
            <person name="Piller C.R."/>
            <person name="Privatt S.R."/>
            <person name="Schneider S.L."/>
            <person name="Sharp S."/>
            <person name="Smith T.C."/>
            <person name="Stanton J.D."/>
            <person name="Ullery H.E."/>
            <person name="Wilson R.J."/>
            <person name="Serrano M.G."/>
            <person name="Buck G."/>
            <person name="Lee V."/>
            <person name="Wang Y."/>
            <person name="Carvalho R."/>
            <person name="Voegtly L."/>
            <person name="Shi R."/>
            <person name="Duckworth R."/>
            <person name="Johnson A."/>
            <person name="Loviza R."/>
            <person name="Walstead R."/>
            <person name="Shah Z."/>
            <person name="Kiflezghi M."/>
            <person name="Wade K."/>
            <person name="Ball S.L."/>
            <person name="Bradley K.W."/>
            <person name="Asai D.J."/>
            <person name="Bowman C.A."/>
            <person name="Russell D.A."/>
            <person name="Pope W.H."/>
            <person name="Jacobs-Sera D."/>
            <person name="Hendrix R.W."/>
            <person name="Hatfull G.F."/>
        </authorList>
    </citation>
    <scope>NUCLEOTIDE SEQUENCE</scope>
</reference>
<dbReference type="SUPFAM" id="SSF47203">
    <property type="entry name" value="Acyl-CoA dehydrogenase C-terminal domain-like"/>
    <property type="match status" value="1"/>
</dbReference>
<evidence type="ECO:0000256" key="1">
    <source>
        <dbReference type="ARBA" id="ARBA00022630"/>
    </source>
</evidence>
<accession>A0A2P2C584</accession>
<gene>
    <name evidence="8" type="ORF">NOCA1120397</name>
</gene>
<dbReference type="EC" id="1.3.8.-" evidence="8"/>